<protein>
    <submittedName>
        <fullName evidence="1">Uncharacterized protein</fullName>
    </submittedName>
</protein>
<dbReference type="Proteomes" id="UP000614610">
    <property type="component" value="Unassembled WGS sequence"/>
</dbReference>
<organism evidence="1 2">
    <name type="scientific">Orbilia oligospora</name>
    <name type="common">Nematode-trapping fungus</name>
    <name type="synonym">Arthrobotrys oligospora</name>
    <dbReference type="NCBI Taxonomy" id="2813651"/>
    <lineage>
        <taxon>Eukaryota</taxon>
        <taxon>Fungi</taxon>
        <taxon>Dikarya</taxon>
        <taxon>Ascomycota</taxon>
        <taxon>Pezizomycotina</taxon>
        <taxon>Orbiliomycetes</taxon>
        <taxon>Orbiliales</taxon>
        <taxon>Orbiliaceae</taxon>
        <taxon>Orbilia</taxon>
    </lineage>
</organism>
<dbReference type="PANTHER" id="PTHR33488">
    <property type="entry name" value="ZGC:162509"/>
    <property type="match status" value="1"/>
</dbReference>
<evidence type="ECO:0000313" key="2">
    <source>
        <dbReference type="Proteomes" id="UP000614610"/>
    </source>
</evidence>
<sequence>MSLSEHEIQKALELRSNRENTDGITDMVVDEIKSSLVFKHNWEELLSGVPVALYCIGSCFVASGSPVAQSLSLTLPSPNTTVLRWSKLQPNLVDCATLGTTAFIKAEEGMGGIRLQSKVIYRRLNDLVEVLGDPESAKTSLIPHMNAVQRAADFCHDEAKEIDEKFEDWLAHASHLHAICISQSAETEDRLQSVAFETSIAQFRATQSEASLSEAKSVTETLEKQLEITGEAYKKASAEFPDGWDLLGQQIVGTFAEATSGILNYAIPAIVDSFTPIATAVIDSIHPRKDGSLSTDSSQAIKYRNVQQQGDPQNQIKDVAHDHIINSDDPAYTSVAFGLNWFNLLGAILSGSEDGGMDWGKAAGSTSDSSKDSKSAAVQSNIAVVNKMLEDSINLFMKLATRQEPSLKYLKALKDVAKISSEILAKINESKSISSKLPDANSDIVRKWQEEFDTAYSAVLMLEAIAKSLPGSVKGNIPLYAESSDCTIEKENAKSAQANAMLEAAKGRLMTTQGAYIASMENYQKSTALFIEQQKALEAVKGEIKKVLVECIKLIIILKSQIVKLVRFFKAISQSIQVVVKNCVSPFIDDIAAITNGHSMALYKIGPYTYTDIQRSQIFNSSLSIRAYFSVFADIADMWLTVSQDHIFPGVELCDKISGYANDPMETKKLVRELKKYSEGSQRAIKEICQQKRDEFLCAMEARIESIKSETKQLPPSATAARAIEAGVQEAKQATNTSLEQASAKSPLKIKPNRFLSKKVV</sequence>
<evidence type="ECO:0000313" key="1">
    <source>
        <dbReference type="EMBL" id="KAF3215857.1"/>
    </source>
</evidence>
<comment type="caution">
    <text evidence="1">The sequence shown here is derived from an EMBL/GenBank/DDBJ whole genome shotgun (WGS) entry which is preliminary data.</text>
</comment>
<gene>
    <name evidence="1" type="ORF">TWF679_003697</name>
</gene>
<dbReference type="OrthoDB" id="5406275at2759"/>
<dbReference type="EMBL" id="WIWT01000018">
    <property type="protein sequence ID" value="KAF3215857.1"/>
    <property type="molecule type" value="Genomic_DNA"/>
</dbReference>
<name>A0A8H8VF00_ORBOL</name>
<dbReference type="PANTHER" id="PTHR33488:SF2">
    <property type="entry name" value="EARLY ENDOSOME ANTIGEN 1-LIKE"/>
    <property type="match status" value="1"/>
</dbReference>
<reference evidence="1" key="1">
    <citation type="submission" date="2019-06" db="EMBL/GenBank/DDBJ databases">
        <authorList>
            <person name="Palmer J.M."/>
        </authorList>
    </citation>
    <scope>NUCLEOTIDE SEQUENCE</scope>
    <source>
        <strain evidence="1">TWF679</strain>
    </source>
</reference>
<proteinExistence type="predicted"/>
<dbReference type="AlphaFoldDB" id="A0A8H8VF00"/>
<accession>A0A8H8VF00</accession>